<gene>
    <name evidence="3" type="ORF">METZ01_LOCUS163678</name>
</gene>
<dbReference type="InterPro" id="IPR001296">
    <property type="entry name" value="Glyco_trans_1"/>
</dbReference>
<dbReference type="AlphaFoldDB" id="A0A382BAZ2"/>
<protein>
    <recommendedName>
        <fullName evidence="2">Glycosyl transferase family 1 domain-containing protein</fullName>
    </recommendedName>
</protein>
<evidence type="ECO:0000256" key="1">
    <source>
        <dbReference type="ARBA" id="ARBA00022679"/>
    </source>
</evidence>
<dbReference type="PANTHER" id="PTHR46401">
    <property type="entry name" value="GLYCOSYLTRANSFERASE WBBK-RELATED"/>
    <property type="match status" value="1"/>
</dbReference>
<reference evidence="3" key="1">
    <citation type="submission" date="2018-05" db="EMBL/GenBank/DDBJ databases">
        <authorList>
            <person name="Lanie J.A."/>
            <person name="Ng W.-L."/>
            <person name="Kazmierczak K.M."/>
            <person name="Andrzejewski T.M."/>
            <person name="Davidsen T.M."/>
            <person name="Wayne K.J."/>
            <person name="Tettelin H."/>
            <person name="Glass J.I."/>
            <person name="Rusch D."/>
            <person name="Podicherti R."/>
            <person name="Tsui H.-C.T."/>
            <person name="Winkler M.E."/>
        </authorList>
    </citation>
    <scope>NUCLEOTIDE SEQUENCE</scope>
</reference>
<dbReference type="CDD" id="cd03809">
    <property type="entry name" value="GT4_MtfB-like"/>
    <property type="match status" value="1"/>
</dbReference>
<dbReference type="Gene3D" id="3.40.50.2000">
    <property type="entry name" value="Glycogen Phosphorylase B"/>
    <property type="match status" value="2"/>
</dbReference>
<evidence type="ECO:0000313" key="3">
    <source>
        <dbReference type="EMBL" id="SVB10824.1"/>
    </source>
</evidence>
<sequence>IGISSLMVLARNMFRELGELMNEKQTFTVTAITQNLLGVGDINQHFDLIHFPNMGGYKFPKDNALQAKNIILSPSGIDEVVYGKEVFPDKKRWKIIEPIIKSEVLRWKQNIHKIKAVHVVSKSDLNEMNQYLGVPLDMMSVIHHGVNHDVFVAPNNKKEARESIWKDFKLEKNSYFIHISERNWARKNIPRLLDAFIEAKKSGLAQNLILVGKVHPLVIKKAKKIPSVKILGFISEKHLVQLIQGSDGLILPSIHEGFGLPLVEAMACGVPCITSNIHAPPEVVGDSGILVDPYSVTEISDAMIKLGKDEKLRSELSQKALARSKDFSWKTNAASLLQLYEKSVPKTTSWNFQKNFEVSARRTLATVCELYPHKNQRLLESLLTFDYSKMADWALKDGLSDEKTKDFLLPLESWLRNKSENKVWK</sequence>
<dbReference type="GO" id="GO:0016757">
    <property type="term" value="F:glycosyltransferase activity"/>
    <property type="evidence" value="ECO:0007669"/>
    <property type="project" value="InterPro"/>
</dbReference>
<keyword evidence="1" id="KW-0808">Transferase</keyword>
<organism evidence="3">
    <name type="scientific">marine metagenome</name>
    <dbReference type="NCBI Taxonomy" id="408172"/>
    <lineage>
        <taxon>unclassified sequences</taxon>
        <taxon>metagenomes</taxon>
        <taxon>ecological metagenomes</taxon>
    </lineage>
</organism>
<dbReference type="Pfam" id="PF00534">
    <property type="entry name" value="Glycos_transf_1"/>
    <property type="match status" value="1"/>
</dbReference>
<feature type="domain" description="Glycosyl transferase family 1" evidence="2">
    <location>
        <begin position="167"/>
        <end position="320"/>
    </location>
</feature>
<dbReference type="PANTHER" id="PTHR46401:SF2">
    <property type="entry name" value="GLYCOSYLTRANSFERASE WBBK-RELATED"/>
    <property type="match status" value="1"/>
</dbReference>
<name>A0A382BAZ2_9ZZZZ</name>
<proteinExistence type="predicted"/>
<evidence type="ECO:0000259" key="2">
    <source>
        <dbReference type="Pfam" id="PF00534"/>
    </source>
</evidence>
<dbReference type="SUPFAM" id="SSF53756">
    <property type="entry name" value="UDP-Glycosyltransferase/glycogen phosphorylase"/>
    <property type="match status" value="1"/>
</dbReference>
<feature type="non-terminal residue" evidence="3">
    <location>
        <position position="1"/>
    </location>
</feature>
<accession>A0A382BAZ2</accession>
<dbReference type="EMBL" id="UINC01028938">
    <property type="protein sequence ID" value="SVB10824.1"/>
    <property type="molecule type" value="Genomic_DNA"/>
</dbReference>